<feature type="region of interest" description="Disordered" evidence="1">
    <location>
        <begin position="1"/>
        <end position="37"/>
    </location>
</feature>
<evidence type="ECO:0000256" key="1">
    <source>
        <dbReference type="SAM" id="MobiDB-lite"/>
    </source>
</evidence>
<dbReference type="AlphaFoldDB" id="A0A2T4C725"/>
<dbReference type="OrthoDB" id="10671630at2759"/>
<proteinExistence type="predicted"/>
<organism evidence="2 3">
    <name type="scientific">Trichoderma longibrachiatum ATCC 18648</name>
    <dbReference type="NCBI Taxonomy" id="983965"/>
    <lineage>
        <taxon>Eukaryota</taxon>
        <taxon>Fungi</taxon>
        <taxon>Dikarya</taxon>
        <taxon>Ascomycota</taxon>
        <taxon>Pezizomycotina</taxon>
        <taxon>Sordariomycetes</taxon>
        <taxon>Hypocreomycetidae</taxon>
        <taxon>Hypocreales</taxon>
        <taxon>Hypocreaceae</taxon>
        <taxon>Trichoderma</taxon>
    </lineage>
</organism>
<dbReference type="Proteomes" id="UP000240760">
    <property type="component" value="Unassembled WGS sequence"/>
</dbReference>
<evidence type="ECO:0000313" key="3">
    <source>
        <dbReference type="Proteomes" id="UP000240760"/>
    </source>
</evidence>
<feature type="compositionally biased region" description="Polar residues" evidence="1">
    <location>
        <begin position="1"/>
        <end position="16"/>
    </location>
</feature>
<evidence type="ECO:0000313" key="2">
    <source>
        <dbReference type="EMBL" id="PTB77334.1"/>
    </source>
</evidence>
<gene>
    <name evidence="2" type="ORF">M440DRAFT_1390669</name>
</gene>
<keyword evidence="3" id="KW-1185">Reference proteome</keyword>
<name>A0A2T4C725_TRILO</name>
<dbReference type="EMBL" id="KZ679130">
    <property type="protein sequence ID" value="PTB77334.1"/>
    <property type="molecule type" value="Genomic_DNA"/>
</dbReference>
<reference evidence="2 3" key="1">
    <citation type="submission" date="2016-07" db="EMBL/GenBank/DDBJ databases">
        <title>Multiple horizontal gene transfer events from other fungi enriched the ability of initially mycotrophic Trichoderma (Ascomycota) to feed on dead plant biomass.</title>
        <authorList>
            <consortium name="DOE Joint Genome Institute"/>
            <person name="Aerts A."/>
            <person name="Atanasova L."/>
            <person name="Chenthamara K."/>
            <person name="Zhang J."/>
            <person name="Grujic M."/>
            <person name="Henrissat B."/>
            <person name="Kuo A."/>
            <person name="Salamov A."/>
            <person name="Lipzen A."/>
            <person name="Labutti K."/>
            <person name="Barry K."/>
            <person name="Miao Y."/>
            <person name="Rahimi M.J."/>
            <person name="Shen Q."/>
            <person name="Grigoriev I.V."/>
            <person name="Kubicek C.P."/>
            <person name="Druzhinina I.S."/>
        </authorList>
    </citation>
    <scope>NUCLEOTIDE SEQUENCE [LARGE SCALE GENOMIC DNA]</scope>
    <source>
        <strain evidence="2 3">ATCC 18648</strain>
    </source>
</reference>
<sequence>MDSQNIAETPSSSNMVPTAGFDRIRPRRMPPGPRVRAMPTHAKICPWARLRTGCYCISRRETSELSAGVDSDLSGRNAFHDFILLSGVELQAFSSSWYRDSSARCLHGRTQDSGTPLEALRYASDPHHARLRTELSPQVSSKRTKKSTLSMPTGRALLCRCSGEGSGGKGHFQSRGRFLQPHRLAMPDALVGQDGSYESVRTEADIG</sequence>
<accession>A0A2T4C725</accession>
<protein>
    <submittedName>
        <fullName evidence="2">Uncharacterized protein</fullName>
    </submittedName>
</protein>